<sequence>HHPRPAGHGVAPVADLRGALGHEHVADHVRPLAVRRSRHVGDGQAGIQRIPAGAAQTHAVHGHARKHANDHRAFHAHSGVRAERLHSAVAARRREPLRLPRATEPADFSRHRQPQQLPATVHHHRNVSPVHAGQRACAQGLIQRLASGPSIRGMLKPESLTERQALQVEPMPRVLLRLTLSCLLLIAVALLLVYQLTWRPPAHELLTASCSTAVQAPKLVPGQALKVMTWNIQYLAGKRYVFWYDMADGSGPDERPTPEDLAYNLDEVARVIRDEQPDIVLLQGVDDGAKNSDYQDQQKLLQERLADLYPCSTQAFYWKAEFVPSPHIWGSVGRKLTTLSRFHIDSAERLQLPMPDANIISRQFQPKNALLVSYLPLRDGGKLAVINTHLATAKPGDGTAHEQIASTETLLSKLEGGGTPWLIGGDFNLLPLGQYQRLPEQQRHGYAADSELHALWEKYPMIPNNTESSGTDRSQWLTHFPNDNRINGPDRTVDYLFYSPSLKRVSARVRKDDTLLISDHLPVIGRFLLPVLP</sequence>
<dbReference type="PATRIC" id="fig|264459.3.peg.4116"/>
<dbReference type="EMBL" id="LJRI01000124">
    <property type="protein sequence ID" value="KPZ11974.1"/>
    <property type="molecule type" value="Genomic_DNA"/>
</dbReference>
<evidence type="ECO:0000259" key="2">
    <source>
        <dbReference type="Pfam" id="PF03372"/>
    </source>
</evidence>
<evidence type="ECO:0000313" key="3">
    <source>
        <dbReference type="EMBL" id="KPZ11974.1"/>
    </source>
</evidence>
<evidence type="ECO:0000256" key="1">
    <source>
        <dbReference type="SAM" id="Phobius"/>
    </source>
</evidence>
<gene>
    <name evidence="3" type="ORF">ALO94_05150</name>
</gene>
<dbReference type="Proteomes" id="UP000050384">
    <property type="component" value="Unassembled WGS sequence"/>
</dbReference>
<keyword evidence="1" id="KW-0812">Transmembrane</keyword>
<keyword evidence="1" id="KW-1133">Transmembrane helix</keyword>
<dbReference type="SUPFAM" id="SSF56219">
    <property type="entry name" value="DNase I-like"/>
    <property type="match status" value="1"/>
</dbReference>
<name>A0A0Q0ELV9_PSESX</name>
<dbReference type="AlphaFoldDB" id="A0A0Q0ELV9"/>
<feature type="non-terminal residue" evidence="3">
    <location>
        <position position="1"/>
    </location>
</feature>
<dbReference type="GO" id="GO:0006506">
    <property type="term" value="P:GPI anchor biosynthetic process"/>
    <property type="evidence" value="ECO:0007669"/>
    <property type="project" value="TreeGrafter"/>
</dbReference>
<keyword evidence="3" id="KW-0378">Hydrolase</keyword>
<keyword evidence="3" id="KW-0255">Endonuclease</keyword>
<dbReference type="Pfam" id="PF03372">
    <property type="entry name" value="Exo_endo_phos"/>
    <property type="match status" value="1"/>
</dbReference>
<proteinExistence type="predicted"/>
<keyword evidence="3" id="KW-0540">Nuclease</keyword>
<feature type="domain" description="Endonuclease/exonuclease/phosphatase" evidence="2">
    <location>
        <begin position="228"/>
        <end position="520"/>
    </location>
</feature>
<protein>
    <submittedName>
        <fullName evidence="3">Endonuclease/exonuclease/phosphatase family protein</fullName>
    </submittedName>
</protein>
<dbReference type="Gene3D" id="3.60.10.10">
    <property type="entry name" value="Endonuclease/exonuclease/phosphatase"/>
    <property type="match status" value="1"/>
</dbReference>
<keyword evidence="1" id="KW-0472">Membrane</keyword>
<reference evidence="3 4" key="1">
    <citation type="submission" date="2015-09" db="EMBL/GenBank/DDBJ databases">
        <title>Genome announcement of multiple Pseudomonas syringae strains.</title>
        <authorList>
            <person name="Thakur S."/>
            <person name="Wang P.W."/>
            <person name="Gong Y."/>
            <person name="Weir B.S."/>
            <person name="Guttman D.S."/>
        </authorList>
    </citation>
    <scope>NUCLEOTIDE SEQUENCE [LARGE SCALE GENOMIC DNA]</scope>
    <source>
        <strain evidence="3 4">ICMP16929</strain>
    </source>
</reference>
<evidence type="ECO:0000313" key="4">
    <source>
        <dbReference type="Proteomes" id="UP000050384"/>
    </source>
</evidence>
<organism evidence="3 4">
    <name type="scientific">Pseudomonas syringae pv. spinaceae</name>
    <dbReference type="NCBI Taxonomy" id="264459"/>
    <lineage>
        <taxon>Bacteria</taxon>
        <taxon>Pseudomonadati</taxon>
        <taxon>Pseudomonadota</taxon>
        <taxon>Gammaproteobacteria</taxon>
        <taxon>Pseudomonadales</taxon>
        <taxon>Pseudomonadaceae</taxon>
        <taxon>Pseudomonas</taxon>
        <taxon>Pseudomonas syringae</taxon>
    </lineage>
</organism>
<dbReference type="PANTHER" id="PTHR14859">
    <property type="entry name" value="CALCOFLUOR WHITE HYPERSENSITIVE PROTEIN PRECURSOR"/>
    <property type="match status" value="1"/>
</dbReference>
<dbReference type="GO" id="GO:0004519">
    <property type="term" value="F:endonuclease activity"/>
    <property type="evidence" value="ECO:0007669"/>
    <property type="project" value="UniProtKB-KW"/>
</dbReference>
<dbReference type="GO" id="GO:0016020">
    <property type="term" value="C:membrane"/>
    <property type="evidence" value="ECO:0007669"/>
    <property type="project" value="GOC"/>
</dbReference>
<dbReference type="InterPro" id="IPR051916">
    <property type="entry name" value="GPI-anchor_lipid_remodeler"/>
</dbReference>
<dbReference type="InterPro" id="IPR036691">
    <property type="entry name" value="Endo/exonu/phosph_ase_sf"/>
</dbReference>
<comment type="caution">
    <text evidence="3">The sequence shown here is derived from an EMBL/GenBank/DDBJ whole genome shotgun (WGS) entry which is preliminary data.</text>
</comment>
<dbReference type="GO" id="GO:0004527">
    <property type="term" value="F:exonuclease activity"/>
    <property type="evidence" value="ECO:0007669"/>
    <property type="project" value="UniProtKB-KW"/>
</dbReference>
<feature type="transmembrane region" description="Helical" evidence="1">
    <location>
        <begin position="174"/>
        <end position="194"/>
    </location>
</feature>
<dbReference type="PANTHER" id="PTHR14859:SF1">
    <property type="entry name" value="PGAP2-INTERACTING PROTEIN"/>
    <property type="match status" value="1"/>
</dbReference>
<keyword evidence="3" id="KW-0269">Exonuclease</keyword>
<accession>A0A0Q0ELV9</accession>
<dbReference type="InterPro" id="IPR005135">
    <property type="entry name" value="Endo/exonuclease/phosphatase"/>
</dbReference>